<gene>
    <name evidence="2" type="ORF">FGO68_gene14510</name>
</gene>
<keyword evidence="1" id="KW-0472">Membrane</keyword>
<accession>A0A8J8NQN5</accession>
<evidence type="ECO:0000313" key="2">
    <source>
        <dbReference type="EMBL" id="TNV78579.1"/>
    </source>
</evidence>
<feature type="transmembrane region" description="Helical" evidence="1">
    <location>
        <begin position="87"/>
        <end position="105"/>
    </location>
</feature>
<evidence type="ECO:0000256" key="1">
    <source>
        <dbReference type="SAM" id="Phobius"/>
    </source>
</evidence>
<dbReference type="EMBL" id="RRYP01010148">
    <property type="protein sequence ID" value="TNV78579.1"/>
    <property type="molecule type" value="Genomic_DNA"/>
</dbReference>
<organism evidence="2 3">
    <name type="scientific">Halteria grandinella</name>
    <dbReference type="NCBI Taxonomy" id="5974"/>
    <lineage>
        <taxon>Eukaryota</taxon>
        <taxon>Sar</taxon>
        <taxon>Alveolata</taxon>
        <taxon>Ciliophora</taxon>
        <taxon>Intramacronucleata</taxon>
        <taxon>Spirotrichea</taxon>
        <taxon>Stichotrichia</taxon>
        <taxon>Sporadotrichida</taxon>
        <taxon>Halteriidae</taxon>
        <taxon>Halteria</taxon>
    </lineage>
</organism>
<protein>
    <submittedName>
        <fullName evidence="2">Uncharacterized protein</fullName>
    </submittedName>
</protein>
<keyword evidence="1" id="KW-1133">Transmembrane helix</keyword>
<name>A0A8J8NQN5_HALGN</name>
<keyword evidence="3" id="KW-1185">Reference proteome</keyword>
<sequence length="183" mass="20596">MMTAKRRPQEKASRFCCNSISAADCLRWQTAAEWRESACANPPSLSLSVVCVITTLRLLRQLDEITRTQAFFCYQTFFYQLESSCLIIQKLCAIGFSAVACSQIIEHSSSQYKSWLFLIIVCLQSALSLLNIIICSGRHPRLIAERSICLGTAVCTISLRILLISTTLLAIRYIQQILISTYL</sequence>
<feature type="transmembrane region" description="Helical" evidence="1">
    <location>
        <begin position="148"/>
        <end position="174"/>
    </location>
</feature>
<proteinExistence type="predicted"/>
<dbReference type="Proteomes" id="UP000785679">
    <property type="component" value="Unassembled WGS sequence"/>
</dbReference>
<feature type="transmembrane region" description="Helical" evidence="1">
    <location>
        <begin position="117"/>
        <end position="136"/>
    </location>
</feature>
<keyword evidence="1" id="KW-0812">Transmembrane</keyword>
<comment type="caution">
    <text evidence="2">The sequence shown here is derived from an EMBL/GenBank/DDBJ whole genome shotgun (WGS) entry which is preliminary data.</text>
</comment>
<reference evidence="2" key="1">
    <citation type="submission" date="2019-06" db="EMBL/GenBank/DDBJ databases">
        <authorList>
            <person name="Zheng W."/>
        </authorList>
    </citation>
    <scope>NUCLEOTIDE SEQUENCE</scope>
    <source>
        <strain evidence="2">QDHG01</strain>
    </source>
</reference>
<dbReference type="AlphaFoldDB" id="A0A8J8NQN5"/>
<evidence type="ECO:0000313" key="3">
    <source>
        <dbReference type="Proteomes" id="UP000785679"/>
    </source>
</evidence>